<dbReference type="AlphaFoldDB" id="A0A1F6FLL8"/>
<dbReference type="PANTHER" id="PTHR43393">
    <property type="entry name" value="CYTOKININ RIBOSIDE 5'-MONOPHOSPHATE PHOSPHORIBOHYDROLASE"/>
    <property type="match status" value="1"/>
</dbReference>
<name>A0A1F6FLL8_9BACT</name>
<dbReference type="Proteomes" id="UP000177968">
    <property type="component" value="Unassembled WGS sequence"/>
</dbReference>
<reference evidence="1 2" key="1">
    <citation type="journal article" date="2016" name="Nat. Commun.">
        <title>Thousands of microbial genomes shed light on interconnected biogeochemical processes in an aquifer system.</title>
        <authorList>
            <person name="Anantharaman K."/>
            <person name="Brown C.T."/>
            <person name="Hug L.A."/>
            <person name="Sharon I."/>
            <person name="Castelle C.J."/>
            <person name="Probst A.J."/>
            <person name="Thomas B.C."/>
            <person name="Singh A."/>
            <person name="Wilkins M.J."/>
            <person name="Karaoz U."/>
            <person name="Brodie E.L."/>
            <person name="Williams K.H."/>
            <person name="Hubbard S.S."/>
            <person name="Banfield J.F."/>
        </authorList>
    </citation>
    <scope>NUCLEOTIDE SEQUENCE [LARGE SCALE GENOMIC DNA]</scope>
</reference>
<comment type="caution">
    <text evidence="1">The sequence shown here is derived from an EMBL/GenBank/DDBJ whole genome shotgun (WGS) entry which is preliminary data.</text>
</comment>
<dbReference type="InterPro" id="IPR052341">
    <property type="entry name" value="LOG_family_nucleotidases"/>
</dbReference>
<sequence length="219" mass="24824">MPNPEAGFRRAWQGLEELEQSKKPRRIFRVIFFASARVPETDPTYAEYKELGIELGKLRIDGVTGGGPGLMTAFNEGIVEGWKGNPWSHGVCIKQINRDEPPNAFLKQAYYHRLILTRLHQFVRLGFWGAVVVADKAGYGSDLEKALFHQLIQFDQLQVPLIGIGRMWQERKAWEKKWIVDRGLADPDDLDIMQCVPKAMDALPIILEAHARFKAAIAA</sequence>
<gene>
    <name evidence="1" type="ORF">A3H15_00210</name>
</gene>
<dbReference type="EMBL" id="MFMO01000044">
    <property type="protein sequence ID" value="OGG86742.1"/>
    <property type="molecule type" value="Genomic_DNA"/>
</dbReference>
<evidence type="ECO:0000313" key="2">
    <source>
        <dbReference type="Proteomes" id="UP000177968"/>
    </source>
</evidence>
<organism evidence="1 2">
    <name type="scientific">Candidatus Kaiserbacteria bacterium RIFCSPLOWO2_12_FULL_50_28</name>
    <dbReference type="NCBI Taxonomy" id="1798527"/>
    <lineage>
        <taxon>Bacteria</taxon>
        <taxon>Candidatus Kaiseribacteriota</taxon>
    </lineage>
</organism>
<dbReference type="GO" id="GO:0005829">
    <property type="term" value="C:cytosol"/>
    <property type="evidence" value="ECO:0007669"/>
    <property type="project" value="TreeGrafter"/>
</dbReference>
<dbReference type="Gene3D" id="3.40.50.450">
    <property type="match status" value="1"/>
</dbReference>
<accession>A0A1F6FLL8</accession>
<protein>
    <submittedName>
        <fullName evidence="1">Uncharacterized protein</fullName>
    </submittedName>
</protein>
<dbReference type="PANTHER" id="PTHR43393:SF3">
    <property type="entry name" value="LYSINE DECARBOXYLASE-LIKE PROTEIN"/>
    <property type="match status" value="1"/>
</dbReference>
<evidence type="ECO:0000313" key="1">
    <source>
        <dbReference type="EMBL" id="OGG86742.1"/>
    </source>
</evidence>
<dbReference type="SUPFAM" id="SSF102405">
    <property type="entry name" value="MCP/YpsA-like"/>
    <property type="match status" value="1"/>
</dbReference>
<proteinExistence type="predicted"/>